<dbReference type="GO" id="GO:0008168">
    <property type="term" value="F:methyltransferase activity"/>
    <property type="evidence" value="ECO:0007669"/>
    <property type="project" value="UniProtKB-KW"/>
</dbReference>
<dbReference type="EMBL" id="CP133548">
    <property type="protein sequence ID" value="WMS88256.1"/>
    <property type="molecule type" value="Genomic_DNA"/>
</dbReference>
<dbReference type="InterPro" id="IPR029063">
    <property type="entry name" value="SAM-dependent_MTases_sf"/>
</dbReference>
<feature type="signal peptide" evidence="1">
    <location>
        <begin position="1"/>
        <end position="24"/>
    </location>
</feature>
<sequence length="275" mass="30325">MKKLIPLSIAGLMALSLTFPQAYASDNLTNAINGEHRSEAAKQRDQFRHPKETLEFFGFKPSMTVVEISPGGGWYTQILAPALKDSGKLVAAHFDPESSVPYYQKGLAKFKQNFIEKADVYGSIALTVFAPPSKLDIAEPNSADMVLTFRNVHNWYAGSGQEGTEKAFASFFKALKPGGVLGVVEHRLPEAMDQQEQIRSGYMKQSLVIKMAEKAGFKLVEASEINANPKDNAQHPKGVWTLPPSLRLGDTDKEKYMAIGESDRMTLKFVKPATK</sequence>
<keyword evidence="1" id="KW-0732">Signal</keyword>
<dbReference type="InterPro" id="IPR016980">
    <property type="entry name" value="S-AdoMet-dep_MeTrfase_Alr7345"/>
</dbReference>
<dbReference type="PIRSF" id="PIRSF031679">
    <property type="entry name" value="Mtase_Alr7345_prd"/>
    <property type="match status" value="1"/>
</dbReference>
<keyword evidence="2" id="KW-0489">Methyltransferase</keyword>
<keyword evidence="3" id="KW-1185">Reference proteome</keyword>
<dbReference type="Proteomes" id="UP001239782">
    <property type="component" value="Chromosome"/>
</dbReference>
<name>A0AA51X7V1_9GAMM</name>
<proteinExistence type="predicted"/>
<evidence type="ECO:0000313" key="3">
    <source>
        <dbReference type="Proteomes" id="UP001239782"/>
    </source>
</evidence>
<evidence type="ECO:0000313" key="2">
    <source>
        <dbReference type="EMBL" id="WMS88256.1"/>
    </source>
</evidence>
<gene>
    <name evidence="2" type="ORF">Q9312_04900</name>
</gene>
<feature type="chain" id="PRO_5041331994" evidence="1">
    <location>
        <begin position="25"/>
        <end position="275"/>
    </location>
</feature>
<dbReference type="GO" id="GO:0032259">
    <property type="term" value="P:methylation"/>
    <property type="evidence" value="ECO:0007669"/>
    <property type="project" value="UniProtKB-KW"/>
</dbReference>
<keyword evidence="2" id="KW-0808">Transferase</keyword>
<protein>
    <submittedName>
        <fullName evidence="2">Methyltransferase</fullName>
    </submittedName>
</protein>
<dbReference type="SUPFAM" id="SSF53335">
    <property type="entry name" value="S-adenosyl-L-methionine-dependent methyltransferases"/>
    <property type="match status" value="1"/>
</dbReference>
<evidence type="ECO:0000256" key="1">
    <source>
        <dbReference type="SAM" id="SignalP"/>
    </source>
</evidence>
<accession>A0AA51X7V1</accession>
<dbReference type="RefSeq" id="WP_309203461.1">
    <property type="nucleotide sequence ID" value="NZ_CP133548.1"/>
</dbReference>
<dbReference type="Gene3D" id="3.40.50.150">
    <property type="entry name" value="Vaccinia Virus protein VP39"/>
    <property type="match status" value="1"/>
</dbReference>
<reference evidence="2 3" key="1">
    <citation type="submission" date="2023-08" db="EMBL/GenBank/DDBJ databases">
        <title>Pleionea litopenaei sp. nov., isolated from stomach of juvenile Litopenaeus vannamei.</title>
        <authorList>
            <person name="Rho A.M."/>
            <person name="Hwang C.Y."/>
        </authorList>
    </citation>
    <scope>NUCLEOTIDE SEQUENCE [LARGE SCALE GENOMIC DNA]</scope>
    <source>
        <strain evidence="2 3">HL-JVS1</strain>
    </source>
</reference>
<organism evidence="2 3">
    <name type="scientific">Pleionea litopenaei</name>
    <dbReference type="NCBI Taxonomy" id="3070815"/>
    <lineage>
        <taxon>Bacteria</taxon>
        <taxon>Pseudomonadati</taxon>
        <taxon>Pseudomonadota</taxon>
        <taxon>Gammaproteobacteria</taxon>
        <taxon>Oceanospirillales</taxon>
        <taxon>Pleioneaceae</taxon>
        <taxon>Pleionea</taxon>
    </lineage>
</organism>
<dbReference type="AlphaFoldDB" id="A0AA51X7V1"/>
<dbReference type="KEGG" id="plei:Q9312_04900"/>